<organism evidence="1 2">
    <name type="scientific">Lasius platythorax</name>
    <dbReference type="NCBI Taxonomy" id="488582"/>
    <lineage>
        <taxon>Eukaryota</taxon>
        <taxon>Metazoa</taxon>
        <taxon>Ecdysozoa</taxon>
        <taxon>Arthropoda</taxon>
        <taxon>Hexapoda</taxon>
        <taxon>Insecta</taxon>
        <taxon>Pterygota</taxon>
        <taxon>Neoptera</taxon>
        <taxon>Endopterygota</taxon>
        <taxon>Hymenoptera</taxon>
        <taxon>Apocrita</taxon>
        <taxon>Aculeata</taxon>
        <taxon>Formicoidea</taxon>
        <taxon>Formicidae</taxon>
        <taxon>Formicinae</taxon>
        <taxon>Lasius</taxon>
        <taxon>Lasius</taxon>
    </lineage>
</organism>
<protein>
    <submittedName>
        <fullName evidence="1">Uncharacterized protein</fullName>
    </submittedName>
</protein>
<evidence type="ECO:0000313" key="1">
    <source>
        <dbReference type="EMBL" id="CAL1672332.1"/>
    </source>
</evidence>
<dbReference type="EMBL" id="CAXIPU020000492">
    <property type="protein sequence ID" value="CAL1672332.1"/>
    <property type="molecule type" value="Genomic_DNA"/>
</dbReference>
<proteinExistence type="predicted"/>
<accession>A0AAV2MXK8</accession>
<dbReference type="Proteomes" id="UP001497644">
    <property type="component" value="Unassembled WGS sequence"/>
</dbReference>
<sequence length="69" mass="7885">MQLKLIDRFKDFFEINGQEEVAALAAITHPQFKDRWLACLSDDKIIKVQQLIGGDKLLNNKVQQLKCGV</sequence>
<reference evidence="1" key="1">
    <citation type="submission" date="2024-04" db="EMBL/GenBank/DDBJ databases">
        <authorList>
            <consortium name="Molecular Ecology Group"/>
        </authorList>
    </citation>
    <scope>NUCLEOTIDE SEQUENCE</scope>
</reference>
<evidence type="ECO:0000313" key="2">
    <source>
        <dbReference type="Proteomes" id="UP001497644"/>
    </source>
</evidence>
<keyword evidence="2" id="KW-1185">Reference proteome</keyword>
<comment type="caution">
    <text evidence="1">The sequence shown here is derived from an EMBL/GenBank/DDBJ whole genome shotgun (WGS) entry which is preliminary data.</text>
</comment>
<name>A0AAV2MXK8_9HYME</name>
<gene>
    <name evidence="1" type="ORF">LPLAT_LOCUS7001</name>
</gene>
<dbReference type="AlphaFoldDB" id="A0AAV2MXK8"/>